<dbReference type="Proteomes" id="UP000267841">
    <property type="component" value="Unassembled WGS sequence"/>
</dbReference>
<protein>
    <submittedName>
        <fullName evidence="1">Uncharacterized protein</fullName>
    </submittedName>
</protein>
<organism evidence="1 2">
    <name type="scientific">Hydrogenivirga caldilitoris</name>
    <dbReference type="NCBI Taxonomy" id="246264"/>
    <lineage>
        <taxon>Bacteria</taxon>
        <taxon>Pseudomonadati</taxon>
        <taxon>Aquificota</taxon>
        <taxon>Aquificia</taxon>
        <taxon>Aquificales</taxon>
        <taxon>Aquificaceae</taxon>
        <taxon>Hydrogenivirga</taxon>
    </lineage>
</organism>
<dbReference type="EMBL" id="RCCJ01000001">
    <property type="protein sequence ID" value="RLJ70599.1"/>
    <property type="molecule type" value="Genomic_DNA"/>
</dbReference>
<keyword evidence="2" id="KW-1185">Reference proteome</keyword>
<proteinExistence type="predicted"/>
<dbReference type="AlphaFoldDB" id="A0A497XR25"/>
<sequence length="63" mass="7133">MKVLRVKSKRDRERVERRVLGKKKVLAVVSDVRDLNSDFIKKANVVIIDESSGGENPQPTVQT</sequence>
<accession>A0A497XR25</accession>
<dbReference type="OrthoDB" id="9952082at2"/>
<gene>
    <name evidence="1" type="ORF">BCF55_0876</name>
</gene>
<evidence type="ECO:0000313" key="2">
    <source>
        <dbReference type="Proteomes" id="UP000267841"/>
    </source>
</evidence>
<comment type="caution">
    <text evidence="1">The sequence shown here is derived from an EMBL/GenBank/DDBJ whole genome shotgun (WGS) entry which is preliminary data.</text>
</comment>
<evidence type="ECO:0000313" key="1">
    <source>
        <dbReference type="EMBL" id="RLJ70599.1"/>
    </source>
</evidence>
<dbReference type="RefSeq" id="WP_121010508.1">
    <property type="nucleotide sequence ID" value="NZ_RCCJ01000001.1"/>
</dbReference>
<name>A0A497XR25_9AQUI</name>
<reference evidence="1 2" key="1">
    <citation type="submission" date="2018-10" db="EMBL/GenBank/DDBJ databases">
        <title>Genomic Encyclopedia of Archaeal and Bacterial Type Strains, Phase II (KMG-II): from individual species to whole genera.</title>
        <authorList>
            <person name="Goeker M."/>
        </authorList>
    </citation>
    <scope>NUCLEOTIDE SEQUENCE [LARGE SCALE GENOMIC DNA]</scope>
    <source>
        <strain evidence="1 2">DSM 16510</strain>
    </source>
</reference>